<reference evidence="5" key="2">
    <citation type="submission" date="2021-12" db="EMBL/GenBank/DDBJ databases">
        <authorList>
            <person name="Veyrier F.J."/>
        </authorList>
    </citation>
    <scope>NUCLEOTIDE SEQUENCE</scope>
    <source>
        <strain evidence="5">1258/02</strain>
    </source>
</reference>
<dbReference type="AlphaFoldDB" id="A0AAE9H1U0"/>
<dbReference type="InterPro" id="IPR007813">
    <property type="entry name" value="PilN"/>
</dbReference>
<dbReference type="Pfam" id="PF05137">
    <property type="entry name" value="PilN"/>
    <property type="match status" value="1"/>
</dbReference>
<evidence type="ECO:0000256" key="2">
    <source>
        <dbReference type="SAM" id="MobiDB-lite"/>
    </source>
</evidence>
<reference evidence="5" key="3">
    <citation type="journal article" date="2022" name="Res Sq">
        <title>Evolution of multicellular longitudinally dividing oral cavity symbionts (Neisseriaceae).</title>
        <authorList>
            <person name="Nyongesa S."/>
            <person name="Weber P."/>
            <person name="Bernet E."/>
            <person name="Pullido F."/>
            <person name="Nieckarz M."/>
            <person name="Delaby M."/>
            <person name="Nieves C."/>
            <person name="Viehboeck T."/>
            <person name="Krause N."/>
            <person name="Rivera-Millot A."/>
            <person name="Nakamura A."/>
            <person name="Vischer N."/>
            <person name="VanNieuwenhze M."/>
            <person name="Brun Y."/>
            <person name="Cava F."/>
            <person name="Bulgheresi S."/>
            <person name="Veyrier F."/>
        </authorList>
    </citation>
    <scope>NUCLEOTIDE SEQUENCE</scope>
    <source>
        <strain evidence="5">1258/02</strain>
    </source>
</reference>
<keyword evidence="3" id="KW-0472">Membrane</keyword>
<keyword evidence="1" id="KW-0175">Coiled coil</keyword>
<evidence type="ECO:0000313" key="7">
    <source>
        <dbReference type="Proteomes" id="UP000829756"/>
    </source>
</evidence>
<evidence type="ECO:0000313" key="5">
    <source>
        <dbReference type="EMBL" id="UOO80004.1"/>
    </source>
</evidence>
<dbReference type="Proteomes" id="UP000294721">
    <property type="component" value="Unassembled WGS sequence"/>
</dbReference>
<dbReference type="PANTHER" id="PTHR40278:SF2">
    <property type="entry name" value="TYPE IV PILUS INNER MEMBRANE COMPONENT PILN"/>
    <property type="match status" value="1"/>
</dbReference>
<protein>
    <submittedName>
        <fullName evidence="5">PilN domain-containing protein</fullName>
    </submittedName>
    <submittedName>
        <fullName evidence="4">Type IV pilus assembly protein PilN</fullName>
    </submittedName>
</protein>
<accession>A0AAE9H1U0</accession>
<feature type="transmembrane region" description="Helical" evidence="3">
    <location>
        <begin position="26"/>
        <end position="46"/>
    </location>
</feature>
<dbReference type="GO" id="GO:0043107">
    <property type="term" value="P:type IV pilus-dependent motility"/>
    <property type="evidence" value="ECO:0007669"/>
    <property type="project" value="TreeGrafter"/>
</dbReference>
<dbReference type="RefSeq" id="WP_132954590.1">
    <property type="nucleotide sequence ID" value="NZ_CBDUCQ010000027.1"/>
</dbReference>
<dbReference type="EMBL" id="SLXE01000030">
    <property type="protein sequence ID" value="TCP01359.1"/>
    <property type="molecule type" value="Genomic_DNA"/>
</dbReference>
<evidence type="ECO:0000313" key="6">
    <source>
        <dbReference type="Proteomes" id="UP000294721"/>
    </source>
</evidence>
<reference evidence="4 6" key="1">
    <citation type="submission" date="2019-03" db="EMBL/GenBank/DDBJ databases">
        <title>Genomic Encyclopedia of Type Strains, Phase IV (KMG-IV): sequencing the most valuable type-strain genomes for metagenomic binning, comparative biology and taxonomic classification.</title>
        <authorList>
            <person name="Goeker M."/>
        </authorList>
    </citation>
    <scope>NUCLEOTIDE SEQUENCE [LARGE SCALE GENOMIC DNA]</scope>
    <source>
        <strain evidence="4 6">DSM 17474</strain>
    </source>
</reference>
<keyword evidence="3" id="KW-1133">Transmembrane helix</keyword>
<feature type="coiled-coil region" evidence="1">
    <location>
        <begin position="50"/>
        <end position="97"/>
    </location>
</feature>
<dbReference type="InterPro" id="IPR052534">
    <property type="entry name" value="Extracell_DNA_Util/SecSys_Comp"/>
</dbReference>
<organism evidence="5 7">
    <name type="scientific">Uruburuella suis</name>
    <dbReference type="NCBI Taxonomy" id="252130"/>
    <lineage>
        <taxon>Bacteria</taxon>
        <taxon>Pseudomonadati</taxon>
        <taxon>Pseudomonadota</taxon>
        <taxon>Betaproteobacteria</taxon>
        <taxon>Neisseriales</taxon>
        <taxon>Neisseriaceae</taxon>
        <taxon>Uruburuella</taxon>
    </lineage>
</organism>
<dbReference type="GO" id="GO:0043683">
    <property type="term" value="P:type IV pilus assembly"/>
    <property type="evidence" value="ECO:0007669"/>
    <property type="project" value="TreeGrafter"/>
</dbReference>
<keyword evidence="3" id="KW-0812">Transmembrane</keyword>
<gene>
    <name evidence="4" type="ORF">EV680_13025</name>
    <name evidence="5" type="ORF">LVJ78_03010</name>
</gene>
<feature type="region of interest" description="Disordered" evidence="2">
    <location>
        <begin position="181"/>
        <end position="206"/>
    </location>
</feature>
<name>A0AAE9H1U0_9NEIS</name>
<dbReference type="Proteomes" id="UP000829756">
    <property type="component" value="Chromosome"/>
</dbReference>
<dbReference type="KEGG" id="usu:LVJ78_03010"/>
<evidence type="ECO:0000256" key="1">
    <source>
        <dbReference type="SAM" id="Coils"/>
    </source>
</evidence>
<proteinExistence type="predicted"/>
<evidence type="ECO:0000313" key="4">
    <source>
        <dbReference type="EMBL" id="TCP01359.1"/>
    </source>
</evidence>
<evidence type="ECO:0000256" key="3">
    <source>
        <dbReference type="SAM" id="Phobius"/>
    </source>
</evidence>
<sequence>MIELIKVNLLPYREEIQQKKKQQFKALMLLALAVGAGLSALAYLGINQAIDRQEERNQFLTSEISKLDEQLGEIKKLEQEKQDFLARKQKVEELQAKRFQAASIIDTLNVLIPEGAYLTAISAESPTTYTISGKATSDNRIAMFMRSIPSTGVFLQPELLSIKKVDNAQDFTLKVSLNESAPAATDAETVEPTPSGDASAATPEAQ</sequence>
<keyword evidence="6" id="KW-1185">Reference proteome</keyword>
<dbReference type="PANTHER" id="PTHR40278">
    <property type="entry name" value="DNA UTILIZATION PROTEIN HOFN"/>
    <property type="match status" value="1"/>
</dbReference>
<dbReference type="EMBL" id="CP091507">
    <property type="protein sequence ID" value="UOO80004.1"/>
    <property type="molecule type" value="Genomic_DNA"/>
</dbReference>